<organism evidence="2 3">
    <name type="scientific">Enterobacter hormaechei</name>
    <dbReference type="NCBI Taxonomy" id="158836"/>
    <lineage>
        <taxon>Bacteria</taxon>
        <taxon>Pseudomonadati</taxon>
        <taxon>Pseudomonadota</taxon>
        <taxon>Gammaproteobacteria</taxon>
        <taxon>Enterobacterales</taxon>
        <taxon>Enterobacteriaceae</taxon>
        <taxon>Enterobacter</taxon>
        <taxon>Enterobacter cloacae complex</taxon>
    </lineage>
</organism>
<keyword evidence="1" id="KW-1133">Transmembrane helix</keyword>
<keyword evidence="1" id="KW-0472">Membrane</keyword>
<dbReference type="Proteomes" id="UP000246375">
    <property type="component" value="Unassembled WGS sequence"/>
</dbReference>
<name>A0A9X7KZ30_9ENTR</name>
<protein>
    <submittedName>
        <fullName evidence="2">Uncharacterized protein</fullName>
    </submittedName>
</protein>
<proteinExistence type="predicted"/>
<feature type="transmembrane region" description="Helical" evidence="1">
    <location>
        <begin position="36"/>
        <end position="59"/>
    </location>
</feature>
<dbReference type="EMBL" id="QHMI01000021">
    <property type="protein sequence ID" value="PXB36627.1"/>
    <property type="molecule type" value="Genomic_DNA"/>
</dbReference>
<dbReference type="AlphaFoldDB" id="A0A9X7KZ30"/>
<accession>A0A9X7KZ30</accession>
<comment type="caution">
    <text evidence="2">The sequence shown here is derived from an EMBL/GenBank/DDBJ whole genome shotgun (WGS) entry which is preliminary data.</text>
</comment>
<keyword evidence="1" id="KW-0812">Transmembrane</keyword>
<evidence type="ECO:0000313" key="3">
    <source>
        <dbReference type="Proteomes" id="UP000246375"/>
    </source>
</evidence>
<gene>
    <name evidence="2" type="ORF">DL189_20240</name>
</gene>
<evidence type="ECO:0000313" key="2">
    <source>
        <dbReference type="EMBL" id="PXB36627.1"/>
    </source>
</evidence>
<reference evidence="2 3" key="1">
    <citation type="submission" date="2018-05" db="EMBL/GenBank/DDBJ databases">
        <title>Evaluation of testing and processing parameters for the GenePOC Carba assay.</title>
        <authorList>
            <person name="Walsh T.R."/>
        </authorList>
    </citation>
    <scope>NUCLEOTIDE SEQUENCE [LARGE SCALE GENOMIC DNA]</scope>
    <source>
        <strain evidence="2 3">PECIMP</strain>
    </source>
</reference>
<evidence type="ECO:0000256" key="1">
    <source>
        <dbReference type="SAM" id="Phobius"/>
    </source>
</evidence>
<sequence>MSWILGAKALLRHPFCPAPRRASFWEFTMQITIPKWIGFLLMLILRPGITASCAAYLMLYADGSWYHFLSGALDFKSGIETHDIYKEVRDAR</sequence>